<protein>
    <submittedName>
        <fullName evidence="1">Uncharacterized protein</fullName>
    </submittedName>
</protein>
<evidence type="ECO:0000313" key="2">
    <source>
        <dbReference type="Proteomes" id="UP000046680"/>
    </source>
</evidence>
<proteinExistence type="predicted"/>
<accession>A0A654U1I7</accession>
<organism evidence="1 2">
    <name type="scientific">Mycobacterium tuberculosis</name>
    <dbReference type="NCBI Taxonomy" id="1773"/>
    <lineage>
        <taxon>Bacteria</taxon>
        <taxon>Bacillati</taxon>
        <taxon>Actinomycetota</taxon>
        <taxon>Actinomycetes</taxon>
        <taxon>Mycobacteriales</taxon>
        <taxon>Mycobacteriaceae</taxon>
        <taxon>Mycobacterium</taxon>
        <taxon>Mycobacterium tuberculosis complex</taxon>
    </lineage>
</organism>
<sequence length="89" mass="9636">MVVECGGFLGHQLGEFDLNVALRQRMCQALVRADRGGPHLAGFDVVDGPAECEPAHAHRASRTHDALGVQAREKLCDRRVFGSNQRIGG</sequence>
<name>A0A654U1I7_MYCTX</name>
<dbReference type="Proteomes" id="UP000046680">
    <property type="component" value="Unassembled WGS sequence"/>
</dbReference>
<evidence type="ECO:0000313" key="1">
    <source>
        <dbReference type="EMBL" id="CFR81716.1"/>
    </source>
</evidence>
<dbReference type="EMBL" id="CGCX01000687">
    <property type="protein sequence ID" value="CFR81716.1"/>
    <property type="molecule type" value="Genomic_DNA"/>
</dbReference>
<dbReference type="AlphaFoldDB" id="A0A654U1I7"/>
<reference evidence="1 2" key="1">
    <citation type="submission" date="2015-03" db="EMBL/GenBank/DDBJ databases">
        <authorList>
            <consortium name="Pathogen Informatics"/>
        </authorList>
    </citation>
    <scope>NUCLEOTIDE SEQUENCE [LARGE SCALE GENOMIC DNA]</scope>
    <source>
        <strain evidence="1 2">C09601061</strain>
    </source>
</reference>
<gene>
    <name evidence="1" type="ORF">ERS007657_01968</name>
</gene>